<evidence type="ECO:0000313" key="7">
    <source>
        <dbReference type="Proteomes" id="UP001521137"/>
    </source>
</evidence>
<keyword evidence="4" id="KW-0804">Transcription</keyword>
<dbReference type="PANTHER" id="PTHR30419">
    <property type="entry name" value="HTH-TYPE TRANSCRIPTIONAL REGULATOR YBHD"/>
    <property type="match status" value="1"/>
</dbReference>
<dbReference type="SUPFAM" id="SSF46785">
    <property type="entry name" value="Winged helix' DNA-binding domain"/>
    <property type="match status" value="1"/>
</dbReference>
<comment type="similarity">
    <text evidence="1">Belongs to the LysR transcriptional regulatory family.</text>
</comment>
<dbReference type="PANTHER" id="PTHR30419:SF2">
    <property type="entry name" value="LYSR FAMILY TRANSCRIPTIONAL REGULATOR"/>
    <property type="match status" value="1"/>
</dbReference>
<dbReference type="RefSeq" id="WP_235311502.1">
    <property type="nucleotide sequence ID" value="NZ_JAKGAS010000003.1"/>
</dbReference>
<dbReference type="Pfam" id="PF03466">
    <property type="entry name" value="LysR_substrate"/>
    <property type="match status" value="1"/>
</dbReference>
<dbReference type="SUPFAM" id="SSF53850">
    <property type="entry name" value="Periplasmic binding protein-like II"/>
    <property type="match status" value="1"/>
</dbReference>
<keyword evidence="7" id="KW-1185">Reference proteome</keyword>
<sequence length="298" mass="33711">MRHLQDYFFFKTIAEIGSIRKAAQSLTITSTALNRRILALESELGTEVFERLPKGVKLSAAGEVFLHHVREQLTDIEKVKSQIADLRGERRGHINIACSQALLPFFLPSQIHQYRTQHPQVTFNVQRRDRKAAEKELVNMSADLAVVFEPELLTDFHILSISKQPCYAIMCNSHPLANKQQIKLSECLEYPLALPTKEYGLRQILDRKANKAMYQLTPVIESDSFEFLRYEASLGLCITFQIEVGLPKDLSFMNMTAVKIDENDLPPGGVYVGHLKGRTLPVAAARFAQQLVNTLESN</sequence>
<evidence type="ECO:0000256" key="2">
    <source>
        <dbReference type="ARBA" id="ARBA00023015"/>
    </source>
</evidence>
<feature type="domain" description="HTH lysR-type" evidence="5">
    <location>
        <begin position="1"/>
        <end position="59"/>
    </location>
</feature>
<evidence type="ECO:0000256" key="1">
    <source>
        <dbReference type="ARBA" id="ARBA00009437"/>
    </source>
</evidence>
<dbReference type="Gene3D" id="3.40.190.290">
    <property type="match status" value="1"/>
</dbReference>
<evidence type="ECO:0000256" key="4">
    <source>
        <dbReference type="ARBA" id="ARBA00023163"/>
    </source>
</evidence>
<dbReference type="EMBL" id="JAKGAS010000003">
    <property type="protein sequence ID" value="MCF2947968.1"/>
    <property type="molecule type" value="Genomic_DNA"/>
</dbReference>
<proteinExistence type="inferred from homology"/>
<dbReference type="InterPro" id="IPR000847">
    <property type="entry name" value="LysR_HTH_N"/>
</dbReference>
<dbReference type="Proteomes" id="UP001521137">
    <property type="component" value="Unassembled WGS sequence"/>
</dbReference>
<evidence type="ECO:0000313" key="6">
    <source>
        <dbReference type="EMBL" id="MCF2947968.1"/>
    </source>
</evidence>
<reference evidence="6 7" key="1">
    <citation type="submission" date="2022-01" db="EMBL/GenBank/DDBJ databases">
        <title>Paraglaciecola sp. G1-23.</title>
        <authorList>
            <person name="Jin M.S."/>
            <person name="Han D.M."/>
            <person name="Kim H.M."/>
            <person name="Jeon C.O."/>
        </authorList>
    </citation>
    <scope>NUCLEOTIDE SEQUENCE [LARGE SCALE GENOMIC DNA]</scope>
    <source>
        <strain evidence="6 7">G1-23</strain>
    </source>
</reference>
<name>A0ABS9D4U9_9ALTE</name>
<protein>
    <submittedName>
        <fullName evidence="6">LysR family transcriptional regulator</fullName>
    </submittedName>
</protein>
<comment type="caution">
    <text evidence="6">The sequence shown here is derived from an EMBL/GenBank/DDBJ whole genome shotgun (WGS) entry which is preliminary data.</text>
</comment>
<evidence type="ECO:0000259" key="5">
    <source>
        <dbReference type="PROSITE" id="PS50931"/>
    </source>
</evidence>
<dbReference type="InterPro" id="IPR036390">
    <property type="entry name" value="WH_DNA-bd_sf"/>
</dbReference>
<keyword evidence="2" id="KW-0805">Transcription regulation</keyword>
<dbReference type="Pfam" id="PF00126">
    <property type="entry name" value="HTH_1"/>
    <property type="match status" value="1"/>
</dbReference>
<accession>A0ABS9D4U9</accession>
<evidence type="ECO:0000256" key="3">
    <source>
        <dbReference type="ARBA" id="ARBA00023125"/>
    </source>
</evidence>
<dbReference type="Gene3D" id="1.10.10.10">
    <property type="entry name" value="Winged helix-like DNA-binding domain superfamily/Winged helix DNA-binding domain"/>
    <property type="match status" value="1"/>
</dbReference>
<dbReference type="InterPro" id="IPR005119">
    <property type="entry name" value="LysR_subst-bd"/>
</dbReference>
<organism evidence="6 7">
    <name type="scientific">Paraglaciecola algarum</name>
    <dbReference type="NCBI Taxonomy" id="3050085"/>
    <lineage>
        <taxon>Bacteria</taxon>
        <taxon>Pseudomonadati</taxon>
        <taxon>Pseudomonadota</taxon>
        <taxon>Gammaproteobacteria</taxon>
        <taxon>Alteromonadales</taxon>
        <taxon>Alteromonadaceae</taxon>
        <taxon>Paraglaciecola</taxon>
    </lineage>
</organism>
<gene>
    <name evidence="6" type="ORF">L0668_07610</name>
</gene>
<dbReference type="PROSITE" id="PS50931">
    <property type="entry name" value="HTH_LYSR"/>
    <property type="match status" value="1"/>
</dbReference>
<dbReference type="InterPro" id="IPR050950">
    <property type="entry name" value="HTH-type_LysR_regulators"/>
</dbReference>
<keyword evidence="3" id="KW-0238">DNA-binding</keyword>
<dbReference type="InterPro" id="IPR036388">
    <property type="entry name" value="WH-like_DNA-bd_sf"/>
</dbReference>